<dbReference type="PANTHER" id="PTHR43157">
    <property type="entry name" value="PHOSPHATIDYLINOSITOL-GLYCAN BIOSYNTHESIS CLASS F PROTEIN-RELATED"/>
    <property type="match status" value="1"/>
</dbReference>
<evidence type="ECO:0000313" key="3">
    <source>
        <dbReference type="Proteomes" id="UP000297280"/>
    </source>
</evidence>
<proteinExistence type="predicted"/>
<dbReference type="EMBL" id="PQXO01000055">
    <property type="protein sequence ID" value="TGO90658.1"/>
    <property type="molecule type" value="Genomic_DNA"/>
</dbReference>
<evidence type="ECO:0008006" key="4">
    <source>
        <dbReference type="Google" id="ProtNLM"/>
    </source>
</evidence>
<keyword evidence="1" id="KW-0560">Oxidoreductase</keyword>
<protein>
    <recommendedName>
        <fullName evidence="4">Ketoreductase (KR) domain-containing protein</fullName>
    </recommendedName>
</protein>
<dbReference type="InterPro" id="IPR036291">
    <property type="entry name" value="NAD(P)-bd_dom_sf"/>
</dbReference>
<sequence>MLHPTNATIYMASRSSSSGASAISEVTASDPSKAENPIFLPLDLMDFHSIRAAAETFQKREDKLDVLWNNAGIGGLPTGSNMKQGIEGHMGVNVVGTFLFTRLLLGCLKRATRECEKDGVRIVWMTSWMAEGRSPDGGVCMRDLERGGTGMSLWIMRFRRRRGGGGEERGS</sequence>
<evidence type="ECO:0000256" key="1">
    <source>
        <dbReference type="ARBA" id="ARBA00023002"/>
    </source>
</evidence>
<evidence type="ECO:0000313" key="2">
    <source>
        <dbReference type="EMBL" id="TGO90658.1"/>
    </source>
</evidence>
<dbReference type="InterPro" id="IPR002347">
    <property type="entry name" value="SDR_fam"/>
</dbReference>
<dbReference type="Gene3D" id="3.40.50.720">
    <property type="entry name" value="NAD(P)-binding Rossmann-like Domain"/>
    <property type="match status" value="1"/>
</dbReference>
<organism evidence="2 3">
    <name type="scientific">Botrytis porri</name>
    <dbReference type="NCBI Taxonomy" id="87229"/>
    <lineage>
        <taxon>Eukaryota</taxon>
        <taxon>Fungi</taxon>
        <taxon>Dikarya</taxon>
        <taxon>Ascomycota</taxon>
        <taxon>Pezizomycotina</taxon>
        <taxon>Leotiomycetes</taxon>
        <taxon>Helotiales</taxon>
        <taxon>Sclerotiniaceae</taxon>
        <taxon>Botrytis</taxon>
    </lineage>
</organism>
<dbReference type="AlphaFoldDB" id="A0A4Z1L1G9"/>
<name>A0A4Z1L1G9_9HELO</name>
<reference evidence="2 3" key="1">
    <citation type="submission" date="2017-12" db="EMBL/GenBank/DDBJ databases">
        <title>Comparative genomics of Botrytis spp.</title>
        <authorList>
            <person name="Valero-Jimenez C.A."/>
            <person name="Tapia P."/>
            <person name="Veloso J."/>
            <person name="Silva-Moreno E."/>
            <person name="Staats M."/>
            <person name="Valdes J.H."/>
            <person name="Van Kan J.A.L."/>
        </authorList>
    </citation>
    <scope>NUCLEOTIDE SEQUENCE [LARGE SCALE GENOMIC DNA]</scope>
    <source>
        <strain evidence="2 3">MUCL3349</strain>
    </source>
</reference>
<keyword evidence="3" id="KW-1185">Reference proteome</keyword>
<accession>A0A4Z1L1G9</accession>
<dbReference type="PANTHER" id="PTHR43157:SF31">
    <property type="entry name" value="PHOSPHATIDYLINOSITOL-GLYCAN BIOSYNTHESIS CLASS F PROTEIN"/>
    <property type="match status" value="1"/>
</dbReference>
<gene>
    <name evidence="2" type="ORF">BPOR_0055g00010</name>
</gene>
<comment type="caution">
    <text evidence="2">The sequence shown here is derived from an EMBL/GenBank/DDBJ whole genome shotgun (WGS) entry which is preliminary data.</text>
</comment>
<dbReference type="STRING" id="87229.A0A4Z1L1G9"/>
<dbReference type="Proteomes" id="UP000297280">
    <property type="component" value="Unassembled WGS sequence"/>
</dbReference>
<dbReference type="Pfam" id="PF00106">
    <property type="entry name" value="adh_short"/>
    <property type="match status" value="1"/>
</dbReference>
<dbReference type="GO" id="GO:0016491">
    <property type="term" value="F:oxidoreductase activity"/>
    <property type="evidence" value="ECO:0007669"/>
    <property type="project" value="UniProtKB-KW"/>
</dbReference>
<dbReference type="SUPFAM" id="SSF51735">
    <property type="entry name" value="NAD(P)-binding Rossmann-fold domains"/>
    <property type="match status" value="1"/>
</dbReference>